<evidence type="ECO:0000313" key="2">
    <source>
        <dbReference type="Proteomes" id="UP000022311"/>
    </source>
</evidence>
<reference evidence="1 2" key="1">
    <citation type="submission" date="2014-01" db="EMBL/GenBank/DDBJ databases">
        <authorList>
            <person name="Durkin A.S."/>
            <person name="McCorrison J."/>
            <person name="Torralba M."/>
            <person name="Gillis M."/>
            <person name="Haft D.H."/>
            <person name="Methe B."/>
            <person name="Sutton G."/>
            <person name="Nelson K.E."/>
        </authorList>
    </citation>
    <scope>NUCLEOTIDE SEQUENCE [LARGE SCALE GENOMIC DNA]</scope>
    <source>
        <strain evidence="1 2">205/92</strain>
    </source>
</reference>
<name>A0AAV3MAY8_9GAMM</name>
<dbReference type="Proteomes" id="UP000022311">
    <property type="component" value="Unassembled WGS sequence"/>
</dbReference>
<proteinExistence type="predicted"/>
<comment type="caution">
    <text evidence="1">The sequence shown here is derived from an EMBL/GenBank/DDBJ whole genome shotgun (WGS) entry which is preliminary data.</text>
</comment>
<accession>A0AAV3MAY8</accession>
<sequence length="43" mass="4909">MKLKLRGVAVKRMNAREYVLSQSLRKSIATQEPNGCVYSNRVL</sequence>
<gene>
    <name evidence="1" type="ORF">HMPREF1563_1152</name>
</gene>
<evidence type="ECO:0000313" key="1">
    <source>
        <dbReference type="EMBL" id="EUD12926.1"/>
    </source>
</evidence>
<dbReference type="EMBL" id="JALD01000003">
    <property type="protein sequence ID" value="EUD12926.1"/>
    <property type="molecule type" value="Genomic_DNA"/>
</dbReference>
<organism evidence="1 2">
    <name type="scientific">Providencia alcalifaciens 205/92</name>
    <dbReference type="NCBI Taxonomy" id="1256988"/>
    <lineage>
        <taxon>Bacteria</taxon>
        <taxon>Pseudomonadati</taxon>
        <taxon>Pseudomonadota</taxon>
        <taxon>Gammaproteobacteria</taxon>
        <taxon>Enterobacterales</taxon>
        <taxon>Morganellaceae</taxon>
        <taxon>Providencia</taxon>
    </lineage>
</organism>
<protein>
    <submittedName>
        <fullName evidence="1">Uncharacterized protein</fullName>
    </submittedName>
</protein>
<dbReference type="AlphaFoldDB" id="A0AAV3MAY8"/>